<dbReference type="GO" id="GO:1990281">
    <property type="term" value="C:efflux pump complex"/>
    <property type="evidence" value="ECO:0007669"/>
    <property type="project" value="TreeGrafter"/>
</dbReference>
<keyword evidence="1" id="KW-0175">Coiled coil</keyword>
<keyword evidence="4" id="KW-1185">Reference proteome</keyword>
<dbReference type="OrthoDB" id="7626141at2"/>
<feature type="region of interest" description="Disordered" evidence="2">
    <location>
        <begin position="427"/>
        <end position="468"/>
    </location>
</feature>
<feature type="compositionally biased region" description="Gly residues" evidence="2">
    <location>
        <begin position="429"/>
        <end position="456"/>
    </location>
</feature>
<dbReference type="RefSeq" id="WP_097373904.1">
    <property type="nucleotide sequence ID" value="NZ_CP021404.1"/>
</dbReference>
<feature type="coiled-coil region" evidence="1">
    <location>
        <begin position="119"/>
        <end position="153"/>
    </location>
</feature>
<evidence type="ECO:0000313" key="4">
    <source>
        <dbReference type="Proteomes" id="UP000219050"/>
    </source>
</evidence>
<dbReference type="Gene3D" id="2.40.420.20">
    <property type="match status" value="1"/>
</dbReference>
<dbReference type="AlphaFoldDB" id="A0A291M2G2"/>
<dbReference type="PANTHER" id="PTHR30469">
    <property type="entry name" value="MULTIDRUG RESISTANCE PROTEIN MDTA"/>
    <property type="match status" value="1"/>
</dbReference>
<gene>
    <name evidence="3" type="ORF">CBW24_13845</name>
</gene>
<dbReference type="Gene3D" id="2.40.50.100">
    <property type="match status" value="1"/>
</dbReference>
<evidence type="ECO:0000256" key="1">
    <source>
        <dbReference type="SAM" id="Coils"/>
    </source>
</evidence>
<dbReference type="Proteomes" id="UP000219050">
    <property type="component" value="Chromosome"/>
</dbReference>
<dbReference type="EMBL" id="CP021404">
    <property type="protein sequence ID" value="ATI42978.1"/>
    <property type="molecule type" value="Genomic_DNA"/>
</dbReference>
<proteinExistence type="predicted"/>
<dbReference type="Gene3D" id="1.10.287.470">
    <property type="entry name" value="Helix hairpin bin"/>
    <property type="match status" value="1"/>
</dbReference>
<name>A0A291M2G2_9RHOB</name>
<sequence length="522" mass="54597">MLFLRRSLVGLFLFSVTLGLMAWAGGMFWGALQERLNREAQVRPARERVVGVNVIEITPATVTPVLTAFGEIRSRRTLELRASAAGRVIALADSFEDGGEVRAGQVLARIDPTDAEAALELARTDLAEAEDELRDARTALTLARDELAGARSQAELRTQALTRQRDLQARGIGSAAAVEEAALQASSAEQSVLSQRQAVATAESRVDQAGNALSRQHLNVAEAERALADTELRAGFDGIMAEVTAVEGGLVTENEILGQLIDPDALEVAFRVSTSQYARLLDESGSLIDLPIAVSLDVMGEDLSVAGTISRVSAQAGEGLTGRLIFARLERIGGFRPGDFVTVRVEEPALPDMVVLPAAAVSATGEVLVVGADNRLDVAQVQIARRQGNEVIVTASDLAGARVVSERSPLLGAGILTRVLNDEAEEVAEGGGRAGRPSGPGGAGGRGGAGPGGAGPRGAAETADASAGEMVTLDAERRARLVQFVEANTRMPDQAKARMLAQLSGDQVPAQLIAQLESRMGG</sequence>
<dbReference type="PANTHER" id="PTHR30469:SF15">
    <property type="entry name" value="HLYD FAMILY OF SECRETION PROTEINS"/>
    <property type="match status" value="1"/>
</dbReference>
<dbReference type="GO" id="GO:0015562">
    <property type="term" value="F:efflux transmembrane transporter activity"/>
    <property type="evidence" value="ECO:0007669"/>
    <property type="project" value="TreeGrafter"/>
</dbReference>
<reference evidence="3 4" key="1">
    <citation type="submission" date="2017-05" db="EMBL/GenBank/DDBJ databases">
        <title>Comparative genomic and metabolic analysis of manganese-oxidizing mechanisms in Celeribater manganoxidans DY25T: its adaption to the environment of polymetallic nodule.</title>
        <authorList>
            <person name="Wang X."/>
        </authorList>
    </citation>
    <scope>NUCLEOTIDE SEQUENCE [LARGE SCALE GENOMIC DNA]</scope>
    <source>
        <strain evidence="3 4">DY25</strain>
    </source>
</reference>
<dbReference type="SUPFAM" id="SSF111369">
    <property type="entry name" value="HlyD-like secretion proteins"/>
    <property type="match status" value="1"/>
</dbReference>
<accession>A0A291M2G2</accession>
<dbReference type="KEGG" id="cmag:CBW24_13845"/>
<dbReference type="Gene3D" id="2.40.30.170">
    <property type="match status" value="1"/>
</dbReference>
<evidence type="ECO:0000313" key="3">
    <source>
        <dbReference type="EMBL" id="ATI42978.1"/>
    </source>
</evidence>
<evidence type="ECO:0000256" key="2">
    <source>
        <dbReference type="SAM" id="MobiDB-lite"/>
    </source>
</evidence>
<organism evidence="3 4">
    <name type="scientific">Pacificitalea manganoxidans</name>
    <dbReference type="NCBI Taxonomy" id="1411902"/>
    <lineage>
        <taxon>Bacteria</taxon>
        <taxon>Pseudomonadati</taxon>
        <taxon>Pseudomonadota</taxon>
        <taxon>Alphaproteobacteria</taxon>
        <taxon>Rhodobacterales</taxon>
        <taxon>Paracoccaceae</taxon>
        <taxon>Pacificitalea</taxon>
    </lineage>
</organism>
<protein>
    <submittedName>
        <fullName evidence="3">Efflux transporter periplasmic adaptor subunit</fullName>
    </submittedName>
</protein>